<dbReference type="Pfam" id="PF02465">
    <property type="entry name" value="FliD_N"/>
    <property type="match status" value="1"/>
</dbReference>
<dbReference type="GO" id="GO:0005576">
    <property type="term" value="C:extracellular region"/>
    <property type="evidence" value="ECO:0007669"/>
    <property type="project" value="UniProtKB-SubCell"/>
</dbReference>
<evidence type="ECO:0000313" key="9">
    <source>
        <dbReference type="Proteomes" id="UP000632740"/>
    </source>
</evidence>
<dbReference type="GO" id="GO:0009421">
    <property type="term" value="C:bacterial-type flagellum filament cap"/>
    <property type="evidence" value="ECO:0007669"/>
    <property type="project" value="InterPro"/>
</dbReference>
<accession>A0A919U2S6</accession>
<reference evidence="8" key="1">
    <citation type="submission" date="2021-01" db="EMBL/GenBank/DDBJ databases">
        <title>Whole genome shotgun sequence of Cellulomonas chitinilytica NBRC 110799.</title>
        <authorList>
            <person name="Komaki H."/>
            <person name="Tamura T."/>
        </authorList>
    </citation>
    <scope>NUCLEOTIDE SEQUENCE</scope>
    <source>
        <strain evidence="8">NBRC 110799</strain>
    </source>
</reference>
<comment type="subcellular location">
    <subcellularLocation>
        <location evidence="5">Secreted</location>
    </subcellularLocation>
    <subcellularLocation>
        <location evidence="5">Bacterial flagellum</location>
    </subcellularLocation>
</comment>
<evidence type="ECO:0000256" key="1">
    <source>
        <dbReference type="ARBA" id="ARBA00009764"/>
    </source>
</evidence>
<keyword evidence="9" id="KW-1185">Reference proteome</keyword>
<evidence type="ECO:0000256" key="4">
    <source>
        <dbReference type="ARBA" id="ARBA00023143"/>
    </source>
</evidence>
<evidence type="ECO:0000313" key="8">
    <source>
        <dbReference type="EMBL" id="GIG22611.1"/>
    </source>
</evidence>
<keyword evidence="4 5" id="KW-0975">Bacterial flagellum</keyword>
<feature type="domain" description="Flagellar hook-associated protein 2 N-terminal" evidence="6">
    <location>
        <begin position="11"/>
        <end position="106"/>
    </location>
</feature>
<organism evidence="8 9">
    <name type="scientific">Cellulomonas chitinilytica</name>
    <dbReference type="NCBI Taxonomy" id="398759"/>
    <lineage>
        <taxon>Bacteria</taxon>
        <taxon>Bacillati</taxon>
        <taxon>Actinomycetota</taxon>
        <taxon>Actinomycetes</taxon>
        <taxon>Micrococcales</taxon>
        <taxon>Cellulomonadaceae</taxon>
        <taxon>Cellulomonas</taxon>
    </lineage>
</organism>
<comment type="caution">
    <text evidence="8">The sequence shown here is derived from an EMBL/GenBank/DDBJ whole genome shotgun (WGS) entry which is preliminary data.</text>
</comment>
<comment type="similarity">
    <text evidence="1 5">Belongs to the FliD family.</text>
</comment>
<dbReference type="PANTHER" id="PTHR30288">
    <property type="entry name" value="FLAGELLAR CAP/ASSEMBLY PROTEIN FLID"/>
    <property type="match status" value="1"/>
</dbReference>
<evidence type="ECO:0000256" key="5">
    <source>
        <dbReference type="RuleBase" id="RU362066"/>
    </source>
</evidence>
<evidence type="ECO:0000259" key="7">
    <source>
        <dbReference type="Pfam" id="PF07195"/>
    </source>
</evidence>
<comment type="subunit">
    <text evidence="2 5">Homopentamer.</text>
</comment>
<dbReference type="Pfam" id="PF07195">
    <property type="entry name" value="FliD_C"/>
    <property type="match status" value="1"/>
</dbReference>
<keyword evidence="5" id="KW-0964">Secreted</keyword>
<dbReference type="InterPro" id="IPR040026">
    <property type="entry name" value="FliD"/>
</dbReference>
<evidence type="ECO:0000256" key="3">
    <source>
        <dbReference type="ARBA" id="ARBA00023054"/>
    </source>
</evidence>
<sequence length="449" mass="45627">MAAMGIDGLVSGLNTTDLINQLMQVESAPQTALKTKQTETSTLVTALQALNVKVASLTDTATKAATASSWTAMKASASSTSVTATTSATSQATALSFTVDKLASSQTSLTDPLDLARLTSGTGTITVEMNGKLTEIAVGSDAAATARAISSSKAGVSAVAVKVGSETRFQLTGTSSGEASSFKVYVGTADEVTAGTASEVSLEHTSKAADAEITLWAGSSAARTVKSSSNTFSDVLDGTAFTVSKVETDPVKLTVSTDTAALASLGKNLVASLGVVLSEISSRTASTTTTEDGRTVVKGGVLSGSSSVRTLQQRVQSAASFPVNGVSPSAVGISMDKDGNFTFDEAKFTAALAADPAKVQSVMSGLAQRVADVAKSTSDSKTGTLTAEITGQQGLVKDLGERIDSWDARLALRKEGLQATYSALEVTLSNMQSQSSWLASQLSSLSTSS</sequence>
<dbReference type="PANTHER" id="PTHR30288:SF0">
    <property type="entry name" value="FLAGELLAR HOOK-ASSOCIATED PROTEIN 2"/>
    <property type="match status" value="1"/>
</dbReference>
<dbReference type="GO" id="GO:0071973">
    <property type="term" value="P:bacterial-type flagellum-dependent cell motility"/>
    <property type="evidence" value="ECO:0007669"/>
    <property type="project" value="TreeGrafter"/>
</dbReference>
<feature type="domain" description="Flagellar hook-associated protein 2 C-terminal" evidence="7">
    <location>
        <begin position="208"/>
        <end position="433"/>
    </location>
</feature>
<dbReference type="EMBL" id="BONK01000012">
    <property type="protein sequence ID" value="GIG22611.1"/>
    <property type="molecule type" value="Genomic_DNA"/>
</dbReference>
<dbReference type="Proteomes" id="UP000632740">
    <property type="component" value="Unassembled WGS sequence"/>
</dbReference>
<dbReference type="AlphaFoldDB" id="A0A919U2S6"/>
<evidence type="ECO:0000259" key="6">
    <source>
        <dbReference type="Pfam" id="PF02465"/>
    </source>
</evidence>
<name>A0A919U2S6_9CELL</name>
<protein>
    <recommendedName>
        <fullName evidence="5">Flagellar hook-associated protein 2</fullName>
        <shortName evidence="5">HAP2</shortName>
    </recommendedName>
    <alternativeName>
        <fullName evidence="5">Flagellar cap protein</fullName>
    </alternativeName>
</protein>
<dbReference type="GO" id="GO:0007155">
    <property type="term" value="P:cell adhesion"/>
    <property type="evidence" value="ECO:0007669"/>
    <property type="project" value="InterPro"/>
</dbReference>
<dbReference type="GO" id="GO:0009424">
    <property type="term" value="C:bacterial-type flagellum hook"/>
    <property type="evidence" value="ECO:0007669"/>
    <property type="project" value="UniProtKB-UniRule"/>
</dbReference>
<dbReference type="InterPro" id="IPR003481">
    <property type="entry name" value="FliD_N"/>
</dbReference>
<gene>
    <name evidence="8" type="ORF">Cch01nite_33350</name>
</gene>
<proteinExistence type="inferred from homology"/>
<dbReference type="InterPro" id="IPR010809">
    <property type="entry name" value="FliD_C"/>
</dbReference>
<evidence type="ECO:0000256" key="2">
    <source>
        <dbReference type="ARBA" id="ARBA00011255"/>
    </source>
</evidence>
<keyword evidence="3" id="KW-0175">Coiled coil</keyword>
<comment type="function">
    <text evidence="5">Required for morphogenesis and for the elongation of the flagellar filament by facilitating polymerization of the flagellin monomers at the tip of growing filament. Forms a capping structure, which prevents flagellin subunits (transported through the central channel of the flagellum) from leaking out without polymerization at the distal end.</text>
</comment>
<dbReference type="RefSeq" id="WP_203757534.1">
    <property type="nucleotide sequence ID" value="NZ_BONK01000012.1"/>
</dbReference>